<protein>
    <recommendedName>
        <fullName evidence="2">Sodium symporter small subunit domain-containing protein</fullName>
    </recommendedName>
</protein>
<dbReference type="AlphaFoldDB" id="A0A8J2UPS1"/>
<dbReference type="Proteomes" id="UP000620266">
    <property type="component" value="Unassembled WGS sequence"/>
</dbReference>
<accession>A0A8J2UPS1</accession>
<organism evidence="3 4">
    <name type="scientific">Oxalicibacterium flavum</name>
    <dbReference type="NCBI Taxonomy" id="179467"/>
    <lineage>
        <taxon>Bacteria</taxon>
        <taxon>Pseudomonadati</taxon>
        <taxon>Pseudomonadota</taxon>
        <taxon>Betaproteobacteria</taxon>
        <taxon>Burkholderiales</taxon>
        <taxon>Oxalobacteraceae</taxon>
        <taxon>Oxalicibacterium</taxon>
    </lineage>
</organism>
<dbReference type="RefSeq" id="WP_188395847.1">
    <property type="nucleotide sequence ID" value="NZ_BMCG01000003.1"/>
</dbReference>
<comment type="caution">
    <text evidence="3">The sequence shown here is derived from an EMBL/GenBank/DDBJ whole genome shotgun (WGS) entry which is preliminary data.</text>
</comment>
<dbReference type="Pfam" id="PF13937">
    <property type="entry name" value="DUF4212"/>
    <property type="match status" value="1"/>
</dbReference>
<name>A0A8J2UPS1_9BURK</name>
<dbReference type="NCBIfam" id="TIGR03647">
    <property type="entry name" value="Na_symport_sm"/>
    <property type="match status" value="1"/>
</dbReference>
<dbReference type="InterPro" id="IPR019886">
    <property type="entry name" value="Na_symporter_ssu"/>
</dbReference>
<feature type="transmembrane region" description="Helical" evidence="1">
    <location>
        <begin position="21"/>
        <end position="40"/>
    </location>
</feature>
<feature type="transmembrane region" description="Helical" evidence="1">
    <location>
        <begin position="52"/>
        <end position="76"/>
    </location>
</feature>
<feature type="domain" description="Sodium symporter small subunit" evidence="2">
    <location>
        <begin position="13"/>
        <end position="86"/>
    </location>
</feature>
<reference evidence="3" key="1">
    <citation type="journal article" date="2014" name="Int. J. Syst. Evol. Microbiol.">
        <title>Complete genome sequence of Corynebacterium casei LMG S-19264T (=DSM 44701T), isolated from a smear-ripened cheese.</title>
        <authorList>
            <consortium name="US DOE Joint Genome Institute (JGI-PGF)"/>
            <person name="Walter F."/>
            <person name="Albersmeier A."/>
            <person name="Kalinowski J."/>
            <person name="Ruckert C."/>
        </authorList>
    </citation>
    <scope>NUCLEOTIDE SEQUENCE</scope>
    <source>
        <strain evidence="3">CCM 7086</strain>
    </source>
</reference>
<gene>
    <name evidence="3" type="ORF">GCM10007205_17620</name>
</gene>
<evidence type="ECO:0000313" key="3">
    <source>
        <dbReference type="EMBL" id="GGC08968.1"/>
    </source>
</evidence>
<sequence>MTPENIETATRTQRYWRRTRRMTVGLLLVWFVVTFLSIFFARPLADYTLFGWPVSFFMAAQGSTLLYVAIVAFYAWRMRRLDRAHREDDA</sequence>
<evidence type="ECO:0000256" key="1">
    <source>
        <dbReference type="SAM" id="Phobius"/>
    </source>
</evidence>
<keyword evidence="4" id="KW-1185">Reference proteome</keyword>
<dbReference type="EMBL" id="BMCG01000003">
    <property type="protein sequence ID" value="GGC08968.1"/>
    <property type="molecule type" value="Genomic_DNA"/>
</dbReference>
<reference evidence="3" key="2">
    <citation type="submission" date="2020-09" db="EMBL/GenBank/DDBJ databases">
        <authorList>
            <person name="Sun Q."/>
            <person name="Sedlacek I."/>
        </authorList>
    </citation>
    <scope>NUCLEOTIDE SEQUENCE</scope>
    <source>
        <strain evidence="3">CCM 7086</strain>
    </source>
</reference>
<proteinExistence type="predicted"/>
<keyword evidence="1" id="KW-1133">Transmembrane helix</keyword>
<evidence type="ECO:0000259" key="2">
    <source>
        <dbReference type="Pfam" id="PF13937"/>
    </source>
</evidence>
<keyword evidence="1" id="KW-0472">Membrane</keyword>
<keyword evidence="1" id="KW-0812">Transmembrane</keyword>
<evidence type="ECO:0000313" key="4">
    <source>
        <dbReference type="Proteomes" id="UP000620266"/>
    </source>
</evidence>